<dbReference type="AlphaFoldDB" id="A0A6B9VID4"/>
<evidence type="ECO:0000256" key="16">
    <source>
        <dbReference type="ARBA" id="ARBA00031027"/>
    </source>
</evidence>
<keyword evidence="8" id="KW-0999">Mitochondrion inner membrane</keyword>
<evidence type="ECO:0000256" key="17">
    <source>
        <dbReference type="ARBA" id="ARBA00049551"/>
    </source>
</evidence>
<feature type="domain" description="NADH dehydrogenase subunit 5 C-terminal" evidence="20">
    <location>
        <begin position="375"/>
        <end position="542"/>
    </location>
</feature>
<evidence type="ECO:0000256" key="13">
    <source>
        <dbReference type="ARBA" id="ARBA00023075"/>
    </source>
</evidence>
<evidence type="ECO:0000256" key="7">
    <source>
        <dbReference type="ARBA" id="ARBA00022692"/>
    </source>
</evidence>
<gene>
    <name evidence="21" type="primary">nad5</name>
</gene>
<sequence length="544" mass="62101">MTKMILMISMTSMLLSLFMLANNIYIITKIPLIKFNQMLMSADIMLDWISMMFMSTVMLISGLILMFSIYYITKKEQYKFMLMMLLFVLSMGILIISNNMFLLLLGWDGLGLSSYVLVIYYQNYTSAASGSITLISNRIGDIMILMAMGMNMMIMNWSFSMKMEFMYSSMMLLMLAACSKSAQLPFSAWLPMAMAAPTPISALVHSSTLVTAGVFISLRMMMNQSNISNIMMIITSLTAIYASMTACWENDMKKIIAYSTLSQIAMMMFAISMNAHMLAFLHLIIHALFKSTMFMCAGTMIHESSYQDMRMMGMNMNMLLIPSITLGITSMALMGAPFSSGFFSKDSIIENLMMIKLDSLMTIMMIMSIGMTASYSIRMISMSNKWLMKSYPNLSNHLNWQSIIPLIIMSPLSISMGSLMSWIMIPDQMFMLSLQFKMYIISILMLGILTGMMLSYKNYNLMKMGLSAISIWFLHIMSVIPKKILSPSMMIFLKNDKEWQENYGPYKIHYSNIMMSMNILNMKKSTTMLFMLMTIMIPTMFIMK</sequence>
<feature type="transmembrane region" description="Helical" evidence="18">
    <location>
        <begin position="436"/>
        <end position="454"/>
    </location>
</feature>
<name>A0A6B9VID4_9ARAC</name>
<evidence type="ECO:0000259" key="20">
    <source>
        <dbReference type="Pfam" id="PF06455"/>
    </source>
</evidence>
<keyword evidence="6" id="KW-0679">Respiratory chain</keyword>
<dbReference type="InterPro" id="IPR001750">
    <property type="entry name" value="ND/Mrp_TM"/>
</dbReference>
<dbReference type="InterPro" id="IPR003945">
    <property type="entry name" value="NU5C-like"/>
</dbReference>
<keyword evidence="11 18" id="KW-1133">Transmembrane helix</keyword>
<feature type="transmembrane region" description="Helical" evidence="18">
    <location>
        <begin position="48"/>
        <end position="73"/>
    </location>
</feature>
<keyword evidence="12" id="KW-0520">NAD</keyword>
<dbReference type="PANTHER" id="PTHR42829:SF2">
    <property type="entry name" value="NADH-UBIQUINONE OXIDOREDUCTASE CHAIN 5"/>
    <property type="match status" value="1"/>
</dbReference>
<dbReference type="GO" id="GO:0005743">
    <property type="term" value="C:mitochondrial inner membrane"/>
    <property type="evidence" value="ECO:0007669"/>
    <property type="project" value="UniProtKB-SubCell"/>
</dbReference>
<evidence type="ECO:0000256" key="12">
    <source>
        <dbReference type="ARBA" id="ARBA00023027"/>
    </source>
</evidence>
<feature type="transmembrane region" description="Helical" evidence="18">
    <location>
        <begin position="398"/>
        <end position="424"/>
    </location>
</feature>
<feature type="transmembrane region" description="Helical" evidence="18">
    <location>
        <begin position="359"/>
        <end position="377"/>
    </location>
</feature>
<feature type="transmembrane region" description="Helical" evidence="18">
    <location>
        <begin position="227"/>
        <end position="248"/>
    </location>
</feature>
<evidence type="ECO:0000256" key="5">
    <source>
        <dbReference type="ARBA" id="ARBA00022448"/>
    </source>
</evidence>
<evidence type="ECO:0000256" key="6">
    <source>
        <dbReference type="ARBA" id="ARBA00022660"/>
    </source>
</evidence>
<keyword evidence="14 21" id="KW-0496">Mitochondrion</keyword>
<keyword evidence="13" id="KW-0830">Ubiquinone</keyword>
<dbReference type="Pfam" id="PF06455">
    <property type="entry name" value="NADH5_C"/>
    <property type="match status" value="1"/>
</dbReference>
<organism evidence="21">
    <name type="scientific">Cheiracanthium triviale</name>
    <dbReference type="NCBI Taxonomy" id="2653069"/>
    <lineage>
        <taxon>Eukaryota</taxon>
        <taxon>Metazoa</taxon>
        <taxon>Ecdysozoa</taxon>
        <taxon>Arthropoda</taxon>
        <taxon>Chelicerata</taxon>
        <taxon>Arachnida</taxon>
        <taxon>Araneae</taxon>
        <taxon>Araneomorphae</taxon>
        <taxon>Entelegynae</taxon>
        <taxon>Entelegynae incertae sedis</taxon>
        <taxon>Cheiracanthiidae</taxon>
        <taxon>Cheiracanthium</taxon>
    </lineage>
</organism>
<feature type="transmembrane region" description="Helical" evidence="18">
    <location>
        <begin position="319"/>
        <end position="339"/>
    </location>
</feature>
<feature type="transmembrane region" description="Helical" evidence="18">
    <location>
        <begin position="80"/>
        <end position="96"/>
    </location>
</feature>
<geneLocation type="mitochondrion" evidence="21"/>
<comment type="subcellular location">
    <subcellularLocation>
        <location evidence="2">Mitochondrion inner membrane</location>
        <topology evidence="2">Multi-pass membrane protein</topology>
    </subcellularLocation>
</comment>
<evidence type="ECO:0000256" key="11">
    <source>
        <dbReference type="ARBA" id="ARBA00022989"/>
    </source>
</evidence>
<accession>A0A6B9VID4</accession>
<dbReference type="EC" id="7.1.1.2" evidence="3"/>
<dbReference type="PRINTS" id="PR01434">
    <property type="entry name" value="NADHDHGNASE5"/>
</dbReference>
<keyword evidence="5" id="KW-0813">Transport</keyword>
<keyword evidence="9" id="KW-1278">Translocase</keyword>
<dbReference type="GO" id="GO:0015990">
    <property type="term" value="P:electron transport coupled proton transport"/>
    <property type="evidence" value="ECO:0007669"/>
    <property type="project" value="TreeGrafter"/>
</dbReference>
<evidence type="ECO:0000256" key="14">
    <source>
        <dbReference type="ARBA" id="ARBA00023128"/>
    </source>
</evidence>
<comment type="catalytic activity">
    <reaction evidence="17">
        <text>a ubiquinone + NADH + 5 H(+)(in) = a ubiquinol + NAD(+) + 4 H(+)(out)</text>
        <dbReference type="Rhea" id="RHEA:29091"/>
        <dbReference type="Rhea" id="RHEA-COMP:9565"/>
        <dbReference type="Rhea" id="RHEA-COMP:9566"/>
        <dbReference type="ChEBI" id="CHEBI:15378"/>
        <dbReference type="ChEBI" id="CHEBI:16389"/>
        <dbReference type="ChEBI" id="CHEBI:17976"/>
        <dbReference type="ChEBI" id="CHEBI:57540"/>
        <dbReference type="ChEBI" id="CHEBI:57945"/>
        <dbReference type="EC" id="7.1.1.2"/>
    </reaction>
</comment>
<keyword evidence="10" id="KW-0249">Electron transport</keyword>
<dbReference type="GO" id="GO:0042773">
    <property type="term" value="P:ATP synthesis coupled electron transport"/>
    <property type="evidence" value="ECO:0007669"/>
    <property type="project" value="InterPro"/>
</dbReference>
<dbReference type="InterPro" id="IPR010934">
    <property type="entry name" value="NADH_DH_su5_C"/>
</dbReference>
<reference evidence="21" key="1">
    <citation type="journal article" date="2020" name="Int. J. Biol. Macromol.">
        <title>The gene arrangement and phylogeny using mitochondrial genomes in spiders (Arachnida: Araneae).</title>
        <authorList>
            <person name="Tyagi K."/>
            <person name="Kumar V."/>
            <person name="Poddar N."/>
            <person name="Prasad P."/>
            <person name="Tyagi I."/>
            <person name="Kundu S."/>
            <person name="Chandra K."/>
        </authorList>
    </citation>
    <scope>NUCLEOTIDE SEQUENCE</scope>
</reference>
<evidence type="ECO:0000256" key="8">
    <source>
        <dbReference type="ARBA" id="ARBA00022792"/>
    </source>
</evidence>
<evidence type="ECO:0000256" key="1">
    <source>
        <dbReference type="ARBA" id="ARBA00003257"/>
    </source>
</evidence>
<dbReference type="EMBL" id="MN334527">
    <property type="protein sequence ID" value="QHO05159.1"/>
    <property type="molecule type" value="Genomic_DNA"/>
</dbReference>
<evidence type="ECO:0000256" key="18">
    <source>
        <dbReference type="SAM" id="Phobius"/>
    </source>
</evidence>
<evidence type="ECO:0000256" key="2">
    <source>
        <dbReference type="ARBA" id="ARBA00004448"/>
    </source>
</evidence>
<evidence type="ECO:0000313" key="21">
    <source>
        <dbReference type="EMBL" id="QHO05159.1"/>
    </source>
</evidence>
<evidence type="ECO:0000256" key="15">
    <source>
        <dbReference type="ARBA" id="ARBA00023136"/>
    </source>
</evidence>
<keyword evidence="7 18" id="KW-0812">Transmembrane</keyword>
<dbReference type="Pfam" id="PF00361">
    <property type="entry name" value="Proton_antipo_M"/>
    <property type="match status" value="1"/>
</dbReference>
<protein>
    <recommendedName>
        <fullName evidence="4">NADH-ubiquinone oxidoreductase chain 5</fullName>
        <ecNumber evidence="3">7.1.1.2</ecNumber>
    </recommendedName>
    <alternativeName>
        <fullName evidence="16">NADH dehydrogenase subunit 5</fullName>
    </alternativeName>
</protein>
<keyword evidence="15 18" id="KW-0472">Membrane</keyword>
<evidence type="ECO:0000256" key="3">
    <source>
        <dbReference type="ARBA" id="ARBA00012944"/>
    </source>
</evidence>
<dbReference type="PANTHER" id="PTHR42829">
    <property type="entry name" value="NADH-UBIQUINONE OXIDOREDUCTASE CHAIN 5"/>
    <property type="match status" value="1"/>
</dbReference>
<evidence type="ECO:0000259" key="19">
    <source>
        <dbReference type="Pfam" id="PF00361"/>
    </source>
</evidence>
<dbReference type="GO" id="GO:0008137">
    <property type="term" value="F:NADH dehydrogenase (ubiquinone) activity"/>
    <property type="evidence" value="ECO:0007669"/>
    <property type="project" value="UniProtKB-EC"/>
</dbReference>
<evidence type="ECO:0000256" key="9">
    <source>
        <dbReference type="ARBA" id="ARBA00022967"/>
    </source>
</evidence>
<feature type="transmembrane region" description="Helical" evidence="18">
    <location>
        <begin position="525"/>
        <end position="543"/>
    </location>
</feature>
<dbReference type="GO" id="GO:0003954">
    <property type="term" value="F:NADH dehydrogenase activity"/>
    <property type="evidence" value="ECO:0007669"/>
    <property type="project" value="TreeGrafter"/>
</dbReference>
<feature type="transmembrane region" description="Helical" evidence="18">
    <location>
        <begin position="142"/>
        <end position="159"/>
    </location>
</feature>
<feature type="transmembrane region" description="Helical" evidence="18">
    <location>
        <begin position="7"/>
        <end position="28"/>
    </location>
</feature>
<comment type="function">
    <text evidence="1">Core subunit of the mitochondrial membrane respiratory chain NADH dehydrogenase (Complex I) that is believed to belong to the minimal assembly required for catalysis. Complex I functions in the transfer of electrons from NADH to the respiratory chain. The immediate electron acceptor for the enzyme is believed to be ubiquinone.</text>
</comment>
<evidence type="ECO:0000256" key="10">
    <source>
        <dbReference type="ARBA" id="ARBA00022982"/>
    </source>
</evidence>
<feature type="domain" description="NADH:quinone oxidoreductase/Mrp antiporter transmembrane" evidence="19">
    <location>
        <begin position="97"/>
        <end position="367"/>
    </location>
</feature>
<evidence type="ECO:0000256" key="4">
    <source>
        <dbReference type="ARBA" id="ARBA00021096"/>
    </source>
</evidence>
<proteinExistence type="predicted"/>